<sequence length="684" mass="76803">MASLQHRGDASVLATSPSDEQLMGFVDSRTSAKAKMKTQRSGVPCITSGGCPFATKQAAQNDSPREDVLKAELALCFEEATRSIRNSANITDGLDADSVTASKVECASSPFCRHRGVKRCDASNPFREADGRCNNLEHPDWGAAGSCMRRLLPPAYADGVSSPRVSVKSGRALPSARRLSYTVHPQRTAFDRIWSAMTVHFAQFVTHDISAALVVDEGGPEFSQNLGRDTYECCGANSNSDPECFPIDIPAEDPFYSSFRRRCMNFKRSAPCLTCRMGHRDQVNFVTSYIDGSPVYGVSENQTRSLRLLNSGLLKEQLINDSRLLPPSSRPNIDQCSKQREHLFCFEAGDRRINQNSGLLLMHTIWFREHNRVARKMAQINPHWDDERLFQVSRRIVEARLQHIVYNELLKELLGPEGVKRNQLSPLREGYTTYDATVDATVYNEFTTAALRLGHSLVDADNETLYLPDKRKLYLPLRLNWFNPFAFYDADVIDAVTASRYGTYAVTRHAFRFPDGPDPFGVDLFAFDIQRGRDHGVRPYVDYVHHCSPDVRLNAFEHLEKLMPRDAAELYAGLYADVRDVDLFSAGLAEGTLPASMVGPTFACLIGPMFRRLKYGDRFYYEHGGQAGQLRTIRQTTLAHVICANSDAIREIQPSALRLERPGNRLTACSKLTDIDFLQWKEIK</sequence>
<dbReference type="GO" id="GO:0004601">
    <property type="term" value="F:peroxidase activity"/>
    <property type="evidence" value="ECO:0007669"/>
    <property type="project" value="UniProtKB-KW"/>
</dbReference>
<dbReference type="VEuPathDB" id="VectorBase:RSAN_035514"/>
<evidence type="ECO:0000256" key="5">
    <source>
        <dbReference type="PIRSR" id="PIRSR619791-2"/>
    </source>
</evidence>
<evidence type="ECO:0000313" key="6">
    <source>
        <dbReference type="EMBL" id="KAH7975303.1"/>
    </source>
</evidence>
<dbReference type="InterPro" id="IPR010255">
    <property type="entry name" value="Haem_peroxidase_sf"/>
</dbReference>
<dbReference type="FunFam" id="1.10.640.10:FF:000003">
    <property type="entry name" value="chorion peroxidase"/>
    <property type="match status" value="1"/>
</dbReference>
<dbReference type="GO" id="GO:0005576">
    <property type="term" value="C:extracellular region"/>
    <property type="evidence" value="ECO:0007669"/>
    <property type="project" value="UniProtKB-SubCell"/>
</dbReference>
<comment type="subcellular location">
    <subcellularLocation>
        <location evidence="1">Secreted</location>
    </subcellularLocation>
</comment>
<dbReference type="Proteomes" id="UP000821837">
    <property type="component" value="Chromosome 10"/>
</dbReference>
<dbReference type="Pfam" id="PF03098">
    <property type="entry name" value="An_peroxidase"/>
    <property type="match status" value="1"/>
</dbReference>
<dbReference type="EMBL" id="JABSTV010001246">
    <property type="protein sequence ID" value="KAH7975303.1"/>
    <property type="molecule type" value="Genomic_DNA"/>
</dbReference>
<dbReference type="PANTHER" id="PTHR11475">
    <property type="entry name" value="OXIDASE/PEROXIDASE"/>
    <property type="match status" value="1"/>
</dbReference>
<name>A0A9D4QCU9_RHISA</name>
<proteinExistence type="predicted"/>
<dbReference type="InterPro" id="IPR019791">
    <property type="entry name" value="Haem_peroxidase_animal"/>
</dbReference>
<dbReference type="GO" id="GO:0046872">
    <property type="term" value="F:metal ion binding"/>
    <property type="evidence" value="ECO:0007669"/>
    <property type="project" value="UniProtKB-KW"/>
</dbReference>
<keyword evidence="2" id="KW-0964">Secreted</keyword>
<keyword evidence="7" id="KW-1185">Reference proteome</keyword>
<dbReference type="PROSITE" id="PS50292">
    <property type="entry name" value="PEROXIDASE_3"/>
    <property type="match status" value="1"/>
</dbReference>
<dbReference type="AlphaFoldDB" id="A0A9D4QCU9"/>
<evidence type="ECO:0008006" key="8">
    <source>
        <dbReference type="Google" id="ProtNLM"/>
    </source>
</evidence>
<dbReference type="Gene3D" id="1.10.640.10">
    <property type="entry name" value="Haem peroxidase domain superfamily, animal type"/>
    <property type="match status" value="1"/>
</dbReference>
<keyword evidence="5" id="KW-0479">Metal-binding</keyword>
<evidence type="ECO:0000256" key="3">
    <source>
        <dbReference type="ARBA" id="ARBA00022559"/>
    </source>
</evidence>
<reference evidence="6" key="1">
    <citation type="journal article" date="2020" name="Cell">
        <title>Large-Scale Comparative Analyses of Tick Genomes Elucidate Their Genetic Diversity and Vector Capacities.</title>
        <authorList>
            <consortium name="Tick Genome and Microbiome Consortium (TIGMIC)"/>
            <person name="Jia N."/>
            <person name="Wang J."/>
            <person name="Shi W."/>
            <person name="Du L."/>
            <person name="Sun Y."/>
            <person name="Zhan W."/>
            <person name="Jiang J.F."/>
            <person name="Wang Q."/>
            <person name="Zhang B."/>
            <person name="Ji P."/>
            <person name="Bell-Sakyi L."/>
            <person name="Cui X.M."/>
            <person name="Yuan T.T."/>
            <person name="Jiang B.G."/>
            <person name="Yang W.F."/>
            <person name="Lam T.T."/>
            <person name="Chang Q.C."/>
            <person name="Ding S.J."/>
            <person name="Wang X.J."/>
            <person name="Zhu J.G."/>
            <person name="Ruan X.D."/>
            <person name="Zhao L."/>
            <person name="Wei J.T."/>
            <person name="Ye R.Z."/>
            <person name="Que T.C."/>
            <person name="Du C.H."/>
            <person name="Zhou Y.H."/>
            <person name="Cheng J.X."/>
            <person name="Dai P.F."/>
            <person name="Guo W.B."/>
            <person name="Han X.H."/>
            <person name="Huang E.J."/>
            <person name="Li L.F."/>
            <person name="Wei W."/>
            <person name="Gao Y.C."/>
            <person name="Liu J.Z."/>
            <person name="Shao H.Z."/>
            <person name="Wang X."/>
            <person name="Wang C.C."/>
            <person name="Yang T.C."/>
            <person name="Huo Q.B."/>
            <person name="Li W."/>
            <person name="Chen H.Y."/>
            <person name="Chen S.E."/>
            <person name="Zhou L.G."/>
            <person name="Ni X.B."/>
            <person name="Tian J.H."/>
            <person name="Sheng Y."/>
            <person name="Liu T."/>
            <person name="Pan Y.S."/>
            <person name="Xia L.Y."/>
            <person name="Li J."/>
            <person name="Zhao F."/>
            <person name="Cao W.C."/>
        </authorList>
    </citation>
    <scope>NUCLEOTIDE SEQUENCE</scope>
    <source>
        <strain evidence="6">Rsan-2018</strain>
    </source>
</reference>
<keyword evidence="5" id="KW-0408">Iron</keyword>
<keyword evidence="3" id="KW-0575">Peroxidase</keyword>
<feature type="binding site" description="axial binding residue" evidence="5">
    <location>
        <position position="455"/>
    </location>
    <ligand>
        <name>heme b</name>
        <dbReference type="ChEBI" id="CHEBI:60344"/>
    </ligand>
    <ligandPart>
        <name>Fe</name>
        <dbReference type="ChEBI" id="CHEBI:18248"/>
    </ligandPart>
</feature>
<organism evidence="6 7">
    <name type="scientific">Rhipicephalus sanguineus</name>
    <name type="common">Brown dog tick</name>
    <name type="synonym">Ixodes sanguineus</name>
    <dbReference type="NCBI Taxonomy" id="34632"/>
    <lineage>
        <taxon>Eukaryota</taxon>
        <taxon>Metazoa</taxon>
        <taxon>Ecdysozoa</taxon>
        <taxon>Arthropoda</taxon>
        <taxon>Chelicerata</taxon>
        <taxon>Arachnida</taxon>
        <taxon>Acari</taxon>
        <taxon>Parasitiformes</taxon>
        <taxon>Ixodida</taxon>
        <taxon>Ixodoidea</taxon>
        <taxon>Ixodidae</taxon>
        <taxon>Rhipicephalinae</taxon>
        <taxon>Rhipicephalus</taxon>
        <taxon>Rhipicephalus</taxon>
    </lineage>
</organism>
<protein>
    <recommendedName>
        <fullName evidence="8">Peroxidase</fullName>
    </recommendedName>
</protein>
<dbReference type="SUPFAM" id="SSF48113">
    <property type="entry name" value="Heme-dependent peroxidases"/>
    <property type="match status" value="1"/>
</dbReference>
<comment type="caution">
    <text evidence="6">The sequence shown here is derived from an EMBL/GenBank/DDBJ whole genome shotgun (WGS) entry which is preliminary data.</text>
</comment>
<dbReference type="PANTHER" id="PTHR11475:SF143">
    <property type="entry name" value="PUTATIVE-RELATED"/>
    <property type="match status" value="1"/>
</dbReference>
<dbReference type="CDD" id="cd09823">
    <property type="entry name" value="peroxinectin_like"/>
    <property type="match status" value="1"/>
</dbReference>
<evidence type="ECO:0000256" key="4">
    <source>
        <dbReference type="ARBA" id="ARBA00022729"/>
    </source>
</evidence>
<dbReference type="InterPro" id="IPR037120">
    <property type="entry name" value="Haem_peroxidase_sf_animal"/>
</dbReference>
<evidence type="ECO:0000256" key="1">
    <source>
        <dbReference type="ARBA" id="ARBA00004613"/>
    </source>
</evidence>
<keyword evidence="3" id="KW-0560">Oxidoreductase</keyword>
<keyword evidence="5" id="KW-0349">Heme</keyword>
<evidence type="ECO:0000313" key="7">
    <source>
        <dbReference type="Proteomes" id="UP000821837"/>
    </source>
</evidence>
<dbReference type="GO" id="GO:0006979">
    <property type="term" value="P:response to oxidative stress"/>
    <property type="evidence" value="ECO:0007669"/>
    <property type="project" value="InterPro"/>
</dbReference>
<evidence type="ECO:0000256" key="2">
    <source>
        <dbReference type="ARBA" id="ARBA00022525"/>
    </source>
</evidence>
<gene>
    <name evidence="6" type="ORF">HPB52_000564</name>
</gene>
<reference evidence="6" key="2">
    <citation type="submission" date="2021-09" db="EMBL/GenBank/DDBJ databases">
        <authorList>
            <person name="Jia N."/>
            <person name="Wang J."/>
            <person name="Shi W."/>
            <person name="Du L."/>
            <person name="Sun Y."/>
            <person name="Zhan W."/>
            <person name="Jiang J."/>
            <person name="Wang Q."/>
            <person name="Zhang B."/>
            <person name="Ji P."/>
            <person name="Sakyi L.B."/>
            <person name="Cui X."/>
            <person name="Yuan T."/>
            <person name="Jiang B."/>
            <person name="Yang W."/>
            <person name="Lam T.T.-Y."/>
            <person name="Chang Q."/>
            <person name="Ding S."/>
            <person name="Wang X."/>
            <person name="Zhu J."/>
            <person name="Ruan X."/>
            <person name="Zhao L."/>
            <person name="Wei J."/>
            <person name="Que T."/>
            <person name="Du C."/>
            <person name="Cheng J."/>
            <person name="Dai P."/>
            <person name="Han X."/>
            <person name="Huang E."/>
            <person name="Gao Y."/>
            <person name="Liu J."/>
            <person name="Shao H."/>
            <person name="Ye R."/>
            <person name="Li L."/>
            <person name="Wei W."/>
            <person name="Wang X."/>
            <person name="Wang C."/>
            <person name="Huo Q."/>
            <person name="Li W."/>
            <person name="Guo W."/>
            <person name="Chen H."/>
            <person name="Chen S."/>
            <person name="Zhou L."/>
            <person name="Zhou L."/>
            <person name="Ni X."/>
            <person name="Tian J."/>
            <person name="Zhou Y."/>
            <person name="Sheng Y."/>
            <person name="Liu T."/>
            <person name="Pan Y."/>
            <person name="Xia L."/>
            <person name="Li J."/>
            <person name="Zhao F."/>
            <person name="Cao W."/>
        </authorList>
    </citation>
    <scope>NUCLEOTIDE SEQUENCE</scope>
    <source>
        <strain evidence="6">Rsan-2018</strain>
        <tissue evidence="6">Larvae</tissue>
    </source>
</reference>
<keyword evidence="4" id="KW-0732">Signal</keyword>
<dbReference type="PRINTS" id="PR00457">
    <property type="entry name" value="ANPEROXIDASE"/>
</dbReference>
<accession>A0A9D4QCU9</accession>
<dbReference type="GO" id="GO:0020037">
    <property type="term" value="F:heme binding"/>
    <property type="evidence" value="ECO:0007669"/>
    <property type="project" value="InterPro"/>
</dbReference>